<gene>
    <name evidence="9" type="ORF">RJT34_18205</name>
</gene>
<feature type="compositionally biased region" description="Polar residues" evidence="7">
    <location>
        <begin position="31"/>
        <end position="40"/>
    </location>
</feature>
<dbReference type="GO" id="GO:0003700">
    <property type="term" value="F:DNA-binding transcription factor activity"/>
    <property type="evidence" value="ECO:0007669"/>
    <property type="project" value="InterPro"/>
</dbReference>
<evidence type="ECO:0000256" key="6">
    <source>
        <dbReference type="ARBA" id="ARBA00024343"/>
    </source>
</evidence>
<dbReference type="InterPro" id="IPR016177">
    <property type="entry name" value="DNA-bd_dom_sf"/>
</dbReference>
<sequence length="188" mass="21605">MSSTPMDSEFSCLLEQIQQYLFEDESSIQALSPSNENSSDAMAERESHEPPVWKRRYRGVMRRPWGKFAAEIRDRRKNSARVWLGTYHTEEEAALAYDKAAFKMRGRKAKLNFPFLIGSDESMIAPNRSLVELSPLPSSNDSCDSQEPKRRKNLVDLLNNLAKSRSHAKHVVEMALETTEVEQWLNDL</sequence>
<keyword evidence="10" id="KW-1185">Reference proteome</keyword>
<comment type="similarity">
    <text evidence="6">Belongs to the AP2/ERF transcription factor family. ERF subfamily.</text>
</comment>
<evidence type="ECO:0000313" key="10">
    <source>
        <dbReference type="Proteomes" id="UP001359559"/>
    </source>
</evidence>
<dbReference type="PRINTS" id="PR00367">
    <property type="entry name" value="ETHRSPELEMNT"/>
</dbReference>
<evidence type="ECO:0000256" key="2">
    <source>
        <dbReference type="ARBA" id="ARBA00023015"/>
    </source>
</evidence>
<dbReference type="Gene3D" id="3.30.730.10">
    <property type="entry name" value="AP2/ERF domain"/>
    <property type="match status" value="1"/>
</dbReference>
<dbReference type="InterPro" id="IPR001471">
    <property type="entry name" value="AP2/ERF_dom"/>
</dbReference>
<protein>
    <recommendedName>
        <fullName evidence="8">AP2/ERF domain-containing protein</fullName>
    </recommendedName>
</protein>
<evidence type="ECO:0000256" key="5">
    <source>
        <dbReference type="ARBA" id="ARBA00023242"/>
    </source>
</evidence>
<keyword evidence="3" id="KW-0238">DNA-binding</keyword>
<dbReference type="PROSITE" id="PS51032">
    <property type="entry name" value="AP2_ERF"/>
    <property type="match status" value="1"/>
</dbReference>
<keyword evidence="5" id="KW-0539">Nucleus</keyword>
<name>A0AAN9JDI1_CLITE</name>
<keyword evidence="2" id="KW-0805">Transcription regulation</keyword>
<dbReference type="GO" id="GO:0003677">
    <property type="term" value="F:DNA binding"/>
    <property type="evidence" value="ECO:0007669"/>
    <property type="project" value="UniProtKB-KW"/>
</dbReference>
<dbReference type="AlphaFoldDB" id="A0AAN9JDI1"/>
<accession>A0AAN9JDI1</accession>
<dbReference type="InterPro" id="IPR036955">
    <property type="entry name" value="AP2/ERF_dom_sf"/>
</dbReference>
<dbReference type="GO" id="GO:0009873">
    <property type="term" value="P:ethylene-activated signaling pathway"/>
    <property type="evidence" value="ECO:0007669"/>
    <property type="project" value="InterPro"/>
</dbReference>
<comment type="subcellular location">
    <subcellularLocation>
        <location evidence="1">Nucleus</location>
    </subcellularLocation>
</comment>
<dbReference type="Proteomes" id="UP001359559">
    <property type="component" value="Unassembled WGS sequence"/>
</dbReference>
<evidence type="ECO:0000259" key="8">
    <source>
        <dbReference type="PROSITE" id="PS51032"/>
    </source>
</evidence>
<evidence type="ECO:0000313" key="9">
    <source>
        <dbReference type="EMBL" id="KAK7295299.1"/>
    </source>
</evidence>
<dbReference type="PANTHER" id="PTHR31190">
    <property type="entry name" value="DNA-BINDING DOMAIN"/>
    <property type="match status" value="1"/>
</dbReference>
<evidence type="ECO:0000256" key="4">
    <source>
        <dbReference type="ARBA" id="ARBA00023163"/>
    </source>
</evidence>
<evidence type="ECO:0000256" key="1">
    <source>
        <dbReference type="ARBA" id="ARBA00004123"/>
    </source>
</evidence>
<feature type="domain" description="AP2/ERF" evidence="8">
    <location>
        <begin position="56"/>
        <end position="114"/>
    </location>
</feature>
<feature type="region of interest" description="Disordered" evidence="7">
    <location>
        <begin position="31"/>
        <end position="50"/>
    </location>
</feature>
<dbReference type="CDD" id="cd00018">
    <property type="entry name" value="AP2"/>
    <property type="match status" value="1"/>
</dbReference>
<dbReference type="FunFam" id="3.30.730.10:FF:000001">
    <property type="entry name" value="Ethylene-responsive transcription factor 2"/>
    <property type="match status" value="1"/>
</dbReference>
<dbReference type="SMART" id="SM00380">
    <property type="entry name" value="AP2"/>
    <property type="match status" value="1"/>
</dbReference>
<proteinExistence type="inferred from homology"/>
<evidence type="ECO:0000256" key="7">
    <source>
        <dbReference type="SAM" id="MobiDB-lite"/>
    </source>
</evidence>
<comment type="caution">
    <text evidence="9">The sequence shown here is derived from an EMBL/GenBank/DDBJ whole genome shotgun (WGS) entry which is preliminary data.</text>
</comment>
<dbReference type="InterPro" id="IPR044808">
    <property type="entry name" value="ERF_plant"/>
</dbReference>
<keyword evidence="4" id="KW-0804">Transcription</keyword>
<dbReference type="GO" id="GO:0005634">
    <property type="term" value="C:nucleus"/>
    <property type="evidence" value="ECO:0007669"/>
    <property type="project" value="UniProtKB-SubCell"/>
</dbReference>
<evidence type="ECO:0000256" key="3">
    <source>
        <dbReference type="ARBA" id="ARBA00023125"/>
    </source>
</evidence>
<reference evidence="9 10" key="1">
    <citation type="submission" date="2024-01" db="EMBL/GenBank/DDBJ databases">
        <title>The genomes of 5 underutilized Papilionoideae crops provide insights into root nodulation and disease resistance.</title>
        <authorList>
            <person name="Yuan L."/>
        </authorList>
    </citation>
    <scope>NUCLEOTIDE SEQUENCE [LARGE SCALE GENOMIC DNA]</scope>
    <source>
        <strain evidence="9">LY-2023</strain>
        <tissue evidence="9">Leaf</tissue>
    </source>
</reference>
<dbReference type="SUPFAM" id="SSF54171">
    <property type="entry name" value="DNA-binding domain"/>
    <property type="match status" value="1"/>
</dbReference>
<organism evidence="9 10">
    <name type="scientific">Clitoria ternatea</name>
    <name type="common">Butterfly pea</name>
    <dbReference type="NCBI Taxonomy" id="43366"/>
    <lineage>
        <taxon>Eukaryota</taxon>
        <taxon>Viridiplantae</taxon>
        <taxon>Streptophyta</taxon>
        <taxon>Embryophyta</taxon>
        <taxon>Tracheophyta</taxon>
        <taxon>Spermatophyta</taxon>
        <taxon>Magnoliopsida</taxon>
        <taxon>eudicotyledons</taxon>
        <taxon>Gunneridae</taxon>
        <taxon>Pentapetalae</taxon>
        <taxon>rosids</taxon>
        <taxon>fabids</taxon>
        <taxon>Fabales</taxon>
        <taxon>Fabaceae</taxon>
        <taxon>Papilionoideae</taxon>
        <taxon>50 kb inversion clade</taxon>
        <taxon>NPAAA clade</taxon>
        <taxon>indigoferoid/millettioid clade</taxon>
        <taxon>Phaseoleae</taxon>
        <taxon>Clitoria</taxon>
    </lineage>
</organism>
<dbReference type="EMBL" id="JAYKXN010000004">
    <property type="protein sequence ID" value="KAK7295299.1"/>
    <property type="molecule type" value="Genomic_DNA"/>
</dbReference>
<dbReference type="PANTHER" id="PTHR31190:SF306">
    <property type="entry name" value="AP2-DOMAIN DNA-BINDING PROTEIN"/>
    <property type="match status" value="1"/>
</dbReference>
<dbReference type="Pfam" id="PF00847">
    <property type="entry name" value="AP2"/>
    <property type="match status" value="1"/>
</dbReference>